<dbReference type="EMBL" id="CM044707">
    <property type="protein sequence ID" value="KAI5655668.1"/>
    <property type="molecule type" value="Genomic_DNA"/>
</dbReference>
<evidence type="ECO:0000313" key="2">
    <source>
        <dbReference type="Proteomes" id="UP001060085"/>
    </source>
</evidence>
<gene>
    <name evidence="1" type="ORF">M9H77_32855</name>
</gene>
<proteinExistence type="predicted"/>
<sequence>MMFPKRSACFMNPMPCRDDSLRESLKQKMLNQESIFREQVQELHRLYHIQTILMNNFRLKEVPRTQCLNYFNGESRLNGSTYDRRPLVLEVPVSSYTNNLDEHFLRKGKGWGTRENPVEVDDYIPGETEFSLEETKLSLSIGGGSSQRMRGWRTQDENAHSIVPHDIIDLEESIRTVSDRDVELKSSLCCAACSANSGERNGFHSSCSCTNSTNKYWSNTSKKSQSLRDESISILEQNSLSQGDKRCLEKLPETELAVAPRMFPHGAACLDLNSPQPDESFLDSKDLKMDYSSAAASSCVVIGKFPKGTSLDAVSWRKPNDNCSIQVPALLQHDTLNSVLMVSKRTDSIGSGSKVCSIDLESYPMSPSNCSEDHDGLGKASESVPDFPSRNCKDETVTEVNGEKSDKVLVHSYICSTEETVEDVVIDERSPALSKSDHIAQDASSSLKTMQSGTRVERSFCRMNSFQNSDSSQVDSSSIFDTKSRTSDEENGGSAPDDPVIQKGAVSLLYFLLEAGREHDSILEAKKRIETEKEKMHQPERSIDSFESLVLKLQESNTDDYCVTSNAYEINDMDKKDSGIKLRRGRRMKDFQKEILPSLPSLSRQEICEDIRIMEVAIRSREYKRYRSKGTTEQKWFTPVRSRRSRLNYTGRRCYK</sequence>
<keyword evidence="2" id="KW-1185">Reference proteome</keyword>
<reference evidence="2" key="1">
    <citation type="journal article" date="2023" name="Nat. Plants">
        <title>Single-cell RNA sequencing provides a high-resolution roadmap for understanding the multicellular compartmentation of specialized metabolism.</title>
        <authorList>
            <person name="Sun S."/>
            <person name="Shen X."/>
            <person name="Li Y."/>
            <person name="Li Y."/>
            <person name="Wang S."/>
            <person name="Li R."/>
            <person name="Zhang H."/>
            <person name="Shen G."/>
            <person name="Guo B."/>
            <person name="Wei J."/>
            <person name="Xu J."/>
            <person name="St-Pierre B."/>
            <person name="Chen S."/>
            <person name="Sun C."/>
        </authorList>
    </citation>
    <scope>NUCLEOTIDE SEQUENCE [LARGE SCALE GENOMIC DNA]</scope>
</reference>
<organism evidence="1 2">
    <name type="scientific">Catharanthus roseus</name>
    <name type="common">Madagascar periwinkle</name>
    <name type="synonym">Vinca rosea</name>
    <dbReference type="NCBI Taxonomy" id="4058"/>
    <lineage>
        <taxon>Eukaryota</taxon>
        <taxon>Viridiplantae</taxon>
        <taxon>Streptophyta</taxon>
        <taxon>Embryophyta</taxon>
        <taxon>Tracheophyta</taxon>
        <taxon>Spermatophyta</taxon>
        <taxon>Magnoliopsida</taxon>
        <taxon>eudicotyledons</taxon>
        <taxon>Gunneridae</taxon>
        <taxon>Pentapetalae</taxon>
        <taxon>asterids</taxon>
        <taxon>lamiids</taxon>
        <taxon>Gentianales</taxon>
        <taxon>Apocynaceae</taxon>
        <taxon>Rauvolfioideae</taxon>
        <taxon>Vinceae</taxon>
        <taxon>Catharanthinae</taxon>
        <taxon>Catharanthus</taxon>
    </lineage>
</organism>
<dbReference type="Proteomes" id="UP001060085">
    <property type="component" value="Linkage Group LG07"/>
</dbReference>
<name>A0ACC0A6P7_CATRO</name>
<protein>
    <submittedName>
        <fullName evidence="1">Uncharacterized protein</fullName>
    </submittedName>
</protein>
<comment type="caution">
    <text evidence="1">The sequence shown here is derived from an EMBL/GenBank/DDBJ whole genome shotgun (WGS) entry which is preliminary data.</text>
</comment>
<evidence type="ECO:0000313" key="1">
    <source>
        <dbReference type="EMBL" id="KAI5655668.1"/>
    </source>
</evidence>
<accession>A0ACC0A6P7</accession>